<sequence>MLQLILITTNTGVIKFKKSLITDLDRDIFLRLSNLIVTLFVKSKREVDHKLSYFELNNRGVTIEENTQSKLLCILMHDIADGYEFAKLVAEELLDRFIATFRTPSSIPSKTLYSNSFKNPNAANNSISLNSTTGSNGLPKATSPQTQNGMNLFGSNHKSQLSSFDGDDSSASIDTVQSFKTSSDFNSMDQMTIDDWMEQQEYDFNNINVDEKIFEAKLAEIYLELVYPIIEHLDGVRGILNSWLIESGDEGILTTTKPQLEADLKFLVNNCDRLLNGEMQNLTIKGNGKNLQVVTVEHKCHLVVLLEANVQPEITGFAIEKAVFLLRKVYALRKNIKIQ</sequence>
<dbReference type="OrthoDB" id="10261052at2759"/>
<evidence type="ECO:0000313" key="3">
    <source>
        <dbReference type="Proteomes" id="UP000444721"/>
    </source>
</evidence>
<accession>A0A6A5BD51</accession>
<proteinExistence type="predicted"/>
<gene>
    <name evidence="2" type="ORF">FDP41_005740</name>
</gene>
<dbReference type="Proteomes" id="UP000444721">
    <property type="component" value="Unassembled WGS sequence"/>
</dbReference>
<comment type="caution">
    <text evidence="2">The sequence shown here is derived from an EMBL/GenBank/DDBJ whole genome shotgun (WGS) entry which is preliminary data.</text>
</comment>
<evidence type="ECO:0000313" key="2">
    <source>
        <dbReference type="EMBL" id="KAF0974987.1"/>
    </source>
</evidence>
<organism evidence="2 3">
    <name type="scientific">Naegleria fowleri</name>
    <name type="common">Brain eating amoeba</name>
    <dbReference type="NCBI Taxonomy" id="5763"/>
    <lineage>
        <taxon>Eukaryota</taxon>
        <taxon>Discoba</taxon>
        <taxon>Heterolobosea</taxon>
        <taxon>Tetramitia</taxon>
        <taxon>Eutetramitia</taxon>
        <taxon>Vahlkampfiidae</taxon>
        <taxon>Naegleria</taxon>
    </lineage>
</organism>
<dbReference type="EMBL" id="VFQX01000048">
    <property type="protein sequence ID" value="KAF0974987.1"/>
    <property type="molecule type" value="Genomic_DNA"/>
</dbReference>
<dbReference type="AlphaFoldDB" id="A0A6A5BD51"/>
<keyword evidence="3" id="KW-1185">Reference proteome</keyword>
<dbReference type="GeneID" id="68112958"/>
<reference evidence="2 3" key="1">
    <citation type="journal article" date="2019" name="Sci. Rep.">
        <title>Nanopore sequencing improves the draft genome of the human pathogenic amoeba Naegleria fowleri.</title>
        <authorList>
            <person name="Liechti N."/>
            <person name="Schurch N."/>
            <person name="Bruggmann R."/>
            <person name="Wittwer M."/>
        </authorList>
    </citation>
    <scope>NUCLEOTIDE SEQUENCE [LARGE SCALE GENOMIC DNA]</scope>
    <source>
        <strain evidence="2 3">ATCC 30894</strain>
    </source>
</reference>
<feature type="region of interest" description="Disordered" evidence="1">
    <location>
        <begin position="124"/>
        <end position="152"/>
    </location>
</feature>
<protein>
    <submittedName>
        <fullName evidence="2">Uncharacterized protein</fullName>
    </submittedName>
</protein>
<dbReference type="VEuPathDB" id="AmoebaDB:NF0083450"/>
<evidence type="ECO:0000256" key="1">
    <source>
        <dbReference type="SAM" id="MobiDB-lite"/>
    </source>
</evidence>
<dbReference type="VEuPathDB" id="AmoebaDB:FDP41_005740"/>
<name>A0A6A5BD51_NAEFO</name>
<dbReference type="RefSeq" id="XP_044559700.1">
    <property type="nucleotide sequence ID" value="XM_044709298.1"/>
</dbReference>
<dbReference type="VEuPathDB" id="AmoebaDB:NfTy_045530"/>